<keyword evidence="1" id="KW-0472">Membrane</keyword>
<sequence>MLKKGAMLSACLVGVWVLVQLMTQFASAMKPLVLATMFDWSEQAGSCTVLSAASAAVAEGGEGRTVAHRTRMELGYSSCYLFIFLLLVIVIICCCFVNVIFVLSPKCI</sequence>
<reference evidence="3" key="1">
    <citation type="submission" date="2021-02" db="EMBL/GenBank/DDBJ databases">
        <authorList>
            <person name="Dougan E. K."/>
            <person name="Rhodes N."/>
            <person name="Thang M."/>
            <person name="Chan C."/>
        </authorList>
    </citation>
    <scope>NUCLEOTIDE SEQUENCE</scope>
</reference>
<protein>
    <submittedName>
        <fullName evidence="3">Uncharacterized protein</fullName>
    </submittedName>
</protein>
<feature type="signal peptide" evidence="2">
    <location>
        <begin position="1"/>
        <end position="28"/>
    </location>
</feature>
<keyword evidence="1" id="KW-1133">Transmembrane helix</keyword>
<keyword evidence="1" id="KW-0812">Transmembrane</keyword>
<dbReference type="Proteomes" id="UP000626109">
    <property type="component" value="Unassembled WGS sequence"/>
</dbReference>
<feature type="transmembrane region" description="Helical" evidence="1">
    <location>
        <begin position="80"/>
        <end position="103"/>
    </location>
</feature>
<name>A0A813L4B5_POLGL</name>
<evidence type="ECO:0000256" key="2">
    <source>
        <dbReference type="SAM" id="SignalP"/>
    </source>
</evidence>
<organism evidence="3 4">
    <name type="scientific">Polarella glacialis</name>
    <name type="common">Dinoflagellate</name>
    <dbReference type="NCBI Taxonomy" id="89957"/>
    <lineage>
        <taxon>Eukaryota</taxon>
        <taxon>Sar</taxon>
        <taxon>Alveolata</taxon>
        <taxon>Dinophyceae</taxon>
        <taxon>Suessiales</taxon>
        <taxon>Suessiaceae</taxon>
        <taxon>Polarella</taxon>
    </lineage>
</organism>
<dbReference type="AlphaFoldDB" id="A0A813L4B5"/>
<evidence type="ECO:0000256" key="1">
    <source>
        <dbReference type="SAM" id="Phobius"/>
    </source>
</evidence>
<evidence type="ECO:0000313" key="3">
    <source>
        <dbReference type="EMBL" id="CAE8720299.1"/>
    </source>
</evidence>
<evidence type="ECO:0000313" key="4">
    <source>
        <dbReference type="Proteomes" id="UP000626109"/>
    </source>
</evidence>
<proteinExistence type="predicted"/>
<feature type="chain" id="PRO_5032652713" evidence="2">
    <location>
        <begin position="29"/>
        <end position="108"/>
    </location>
</feature>
<dbReference type="EMBL" id="CAJNNW010033769">
    <property type="protein sequence ID" value="CAE8720299.1"/>
    <property type="molecule type" value="Genomic_DNA"/>
</dbReference>
<comment type="caution">
    <text evidence="3">The sequence shown here is derived from an EMBL/GenBank/DDBJ whole genome shotgun (WGS) entry which is preliminary data.</text>
</comment>
<accession>A0A813L4B5</accession>
<gene>
    <name evidence="3" type="ORF">PGLA2088_LOCUS41235</name>
</gene>
<keyword evidence="2" id="KW-0732">Signal</keyword>